<accession>A0A2V2ZSE1</accession>
<organism evidence="1 2">
    <name type="scientific">Cytobacillus oceanisediminis</name>
    <dbReference type="NCBI Taxonomy" id="665099"/>
    <lineage>
        <taxon>Bacteria</taxon>
        <taxon>Bacillati</taxon>
        <taxon>Bacillota</taxon>
        <taxon>Bacilli</taxon>
        <taxon>Bacillales</taxon>
        <taxon>Bacillaceae</taxon>
        <taxon>Cytobacillus</taxon>
    </lineage>
</organism>
<evidence type="ECO:0000313" key="2">
    <source>
        <dbReference type="Proteomes" id="UP000247150"/>
    </source>
</evidence>
<gene>
    <name evidence="1" type="ORF">DFO73_10822</name>
</gene>
<dbReference type="AlphaFoldDB" id="A0A2V2ZSE1"/>
<proteinExistence type="predicted"/>
<reference evidence="1 2" key="1">
    <citation type="submission" date="2018-05" db="EMBL/GenBank/DDBJ databases">
        <title>Freshwater and sediment microbial communities from various areas in North America, analyzing microbe dynamics in response to fracking.</title>
        <authorList>
            <person name="Lamendella R."/>
        </authorList>
    </citation>
    <scope>NUCLEOTIDE SEQUENCE [LARGE SCALE GENOMIC DNA]</scope>
    <source>
        <strain evidence="1 2">15_TX</strain>
    </source>
</reference>
<dbReference type="EMBL" id="QGTW01000008">
    <property type="protein sequence ID" value="PWW27283.1"/>
    <property type="molecule type" value="Genomic_DNA"/>
</dbReference>
<sequence>MADKENSSYQVSINGKELTGEEAKEYAEKMVAKLSDSLGGFYSKGLEKFQSDELKASIIDSLKPLKNLEGLFTKNSSGINSMIPALKNLLPVVETSEDYKQVKLSVNGETLLDLDLTKLTKKDS</sequence>
<name>A0A2V2ZSE1_9BACI</name>
<dbReference type="Proteomes" id="UP000247150">
    <property type="component" value="Unassembled WGS sequence"/>
</dbReference>
<protein>
    <submittedName>
        <fullName evidence="1">Uncharacterized protein</fullName>
    </submittedName>
</protein>
<dbReference type="OrthoDB" id="2875916at2"/>
<comment type="caution">
    <text evidence="1">The sequence shown here is derived from an EMBL/GenBank/DDBJ whole genome shotgun (WGS) entry which is preliminary data.</text>
</comment>
<evidence type="ECO:0000313" key="1">
    <source>
        <dbReference type="EMBL" id="PWW27283.1"/>
    </source>
</evidence>
<dbReference type="RefSeq" id="WP_110065609.1">
    <property type="nucleotide sequence ID" value="NZ_QGTW01000008.1"/>
</dbReference>